<dbReference type="EC" id="2.7.11.1" evidence="1"/>
<dbReference type="SUPFAM" id="SSF56112">
    <property type="entry name" value="Protein kinase-like (PK-like)"/>
    <property type="match status" value="1"/>
</dbReference>
<dbReference type="Proteomes" id="UP000216451">
    <property type="component" value="Unassembled WGS sequence"/>
</dbReference>
<reference evidence="12 13" key="1">
    <citation type="journal article" date="2017" name="BMC Genomics">
        <title>Comparative genomic and phylogenomic analyses of the Bifidobacteriaceae family.</title>
        <authorList>
            <person name="Lugli G.A."/>
            <person name="Milani C."/>
            <person name="Turroni F."/>
            <person name="Duranti S."/>
            <person name="Mancabelli L."/>
            <person name="Mangifesta M."/>
            <person name="Ferrario C."/>
            <person name="Modesto M."/>
            <person name="Mattarelli P."/>
            <person name="Jiri K."/>
            <person name="van Sinderen D."/>
            <person name="Ventura M."/>
        </authorList>
    </citation>
    <scope>NUCLEOTIDE SEQUENCE [LARGE SCALE GENOMIC DNA]</scope>
    <source>
        <strain evidence="12 13">LMG 28769</strain>
    </source>
</reference>
<dbReference type="PANTHER" id="PTHR43289:SF34">
    <property type="entry name" value="SERINE_THREONINE-PROTEIN KINASE YBDM-RELATED"/>
    <property type="match status" value="1"/>
</dbReference>
<protein>
    <recommendedName>
        <fullName evidence="1">non-specific serine/threonine protein kinase</fullName>
        <ecNumber evidence="1">2.7.11.1</ecNumber>
    </recommendedName>
</protein>
<name>A0A261G5R7_9BIFI</name>
<evidence type="ECO:0000259" key="11">
    <source>
        <dbReference type="PROSITE" id="PS51178"/>
    </source>
</evidence>
<feature type="transmembrane region" description="Helical" evidence="9">
    <location>
        <begin position="406"/>
        <end position="428"/>
    </location>
</feature>
<keyword evidence="4" id="KW-0547">Nucleotide-binding</keyword>
<feature type="domain" description="PASTA" evidence="11">
    <location>
        <begin position="588"/>
        <end position="654"/>
    </location>
</feature>
<evidence type="ECO:0000313" key="12">
    <source>
        <dbReference type="EMBL" id="OZG66734.1"/>
    </source>
</evidence>
<evidence type="ECO:0000313" key="13">
    <source>
        <dbReference type="Proteomes" id="UP000216451"/>
    </source>
</evidence>
<sequence length="724" mass="78297">MLFSFHTGSSSVGQIFQCTSTHQQYDVPAYAPMRVFLAKKHKPANAFDEREPYDTYMSEEAYPSEQRAVKGSVIEGRYRIVRKIAEGGMATVFEAVDERLSRHVALKMMHMQLIQGAHREQFIERFHREARSSASIANPHIVQVYDTGIYEGVGFLVMEYVHGVNLRYEMNQQGTFSVHETLRILSEVLDGLSSAHTAGVVHRDVKPENILINDRGHVQLTDFGLAKVASQATLSTTGMLLGTAAYLAPEMIEFNEAIAQGDVYACGIIAYEMLTGSVPFVGDNPVTVIFKHVHSDIAPLTDVCPGIDPAVSHFISRLASRQVADRPKNAQEAFEELQELSTSLSPQDQHFQMSVRDPIYKTQPAQTRAETSPLALNSPTSVLSAVADKTTTHATQPVMPRSRLRLVAGIVVLLLLIGASGTSAWWYFLGPGSYLSLPMPTDVTCSANQSCTVNGASWTRYKGMLRQIGISFSESEEFSDSVPKGSIVSSKPDTVGSHISKRGGSASFVISKGIRQATIPQDILDATTAHGKSPLDALKSAGFSNINHDAGADEYSIDVPENAAISVVPEPGTTTNHTTSVTVVLSKGPKPVSMPDIVGSTKASAQHQLEEAQLKSSFTEDWSDSVDKGKVISSSEEAGAQLHWGDPVSVVISKGPQMVTVPDVRGKNEQDASSILKALGLDVKISAPLGDLTQTVRLQSPDPGKQIRIRDTSGNPTVITLTVV</sequence>
<keyword evidence="2 12" id="KW-0723">Serine/threonine-protein kinase</keyword>
<dbReference type="AlphaFoldDB" id="A0A261G5R7"/>
<dbReference type="InterPro" id="IPR005543">
    <property type="entry name" value="PASTA_dom"/>
</dbReference>
<evidence type="ECO:0000256" key="9">
    <source>
        <dbReference type="SAM" id="Phobius"/>
    </source>
</evidence>
<comment type="catalytic activity">
    <reaction evidence="7">
        <text>L-threonyl-[protein] + ATP = O-phospho-L-threonyl-[protein] + ADP + H(+)</text>
        <dbReference type="Rhea" id="RHEA:46608"/>
        <dbReference type="Rhea" id="RHEA-COMP:11060"/>
        <dbReference type="Rhea" id="RHEA-COMP:11605"/>
        <dbReference type="ChEBI" id="CHEBI:15378"/>
        <dbReference type="ChEBI" id="CHEBI:30013"/>
        <dbReference type="ChEBI" id="CHEBI:30616"/>
        <dbReference type="ChEBI" id="CHEBI:61977"/>
        <dbReference type="ChEBI" id="CHEBI:456216"/>
        <dbReference type="EC" id="2.7.11.1"/>
    </reaction>
</comment>
<evidence type="ECO:0000259" key="10">
    <source>
        <dbReference type="PROSITE" id="PS50011"/>
    </source>
</evidence>
<evidence type="ECO:0000256" key="1">
    <source>
        <dbReference type="ARBA" id="ARBA00012513"/>
    </source>
</evidence>
<keyword evidence="5 12" id="KW-0418">Kinase</keyword>
<dbReference type="SMART" id="SM00740">
    <property type="entry name" value="PASTA"/>
    <property type="match status" value="3"/>
</dbReference>
<dbReference type="Gene3D" id="3.30.10.20">
    <property type="match status" value="4"/>
</dbReference>
<proteinExistence type="predicted"/>
<evidence type="ECO:0000256" key="5">
    <source>
        <dbReference type="ARBA" id="ARBA00022777"/>
    </source>
</evidence>
<dbReference type="InterPro" id="IPR000719">
    <property type="entry name" value="Prot_kinase_dom"/>
</dbReference>
<feature type="domain" description="Protein kinase" evidence="10">
    <location>
        <begin position="78"/>
        <end position="344"/>
    </location>
</feature>
<comment type="catalytic activity">
    <reaction evidence="8">
        <text>L-seryl-[protein] + ATP = O-phospho-L-seryl-[protein] + ADP + H(+)</text>
        <dbReference type="Rhea" id="RHEA:17989"/>
        <dbReference type="Rhea" id="RHEA-COMP:9863"/>
        <dbReference type="Rhea" id="RHEA-COMP:11604"/>
        <dbReference type="ChEBI" id="CHEBI:15378"/>
        <dbReference type="ChEBI" id="CHEBI:29999"/>
        <dbReference type="ChEBI" id="CHEBI:30616"/>
        <dbReference type="ChEBI" id="CHEBI:83421"/>
        <dbReference type="ChEBI" id="CHEBI:456216"/>
        <dbReference type="EC" id="2.7.11.1"/>
    </reaction>
</comment>
<evidence type="ECO:0000256" key="7">
    <source>
        <dbReference type="ARBA" id="ARBA00047899"/>
    </source>
</evidence>
<comment type="caution">
    <text evidence="12">The sequence shown here is derived from an EMBL/GenBank/DDBJ whole genome shotgun (WGS) entry which is preliminary data.</text>
</comment>
<dbReference type="CDD" id="cd14014">
    <property type="entry name" value="STKc_PknB_like"/>
    <property type="match status" value="1"/>
</dbReference>
<dbReference type="Pfam" id="PF03793">
    <property type="entry name" value="PASTA"/>
    <property type="match status" value="2"/>
</dbReference>
<dbReference type="Gene3D" id="3.30.200.20">
    <property type="entry name" value="Phosphorylase Kinase, domain 1"/>
    <property type="match status" value="1"/>
</dbReference>
<evidence type="ECO:0000256" key="4">
    <source>
        <dbReference type="ARBA" id="ARBA00022741"/>
    </source>
</evidence>
<dbReference type="InterPro" id="IPR008271">
    <property type="entry name" value="Ser/Thr_kinase_AS"/>
</dbReference>
<keyword evidence="3" id="KW-0808">Transferase</keyword>
<dbReference type="PROSITE" id="PS00108">
    <property type="entry name" value="PROTEIN_KINASE_ST"/>
    <property type="match status" value="1"/>
</dbReference>
<evidence type="ECO:0000256" key="3">
    <source>
        <dbReference type="ARBA" id="ARBA00022679"/>
    </source>
</evidence>
<dbReference type="GO" id="GO:0004674">
    <property type="term" value="F:protein serine/threonine kinase activity"/>
    <property type="evidence" value="ECO:0007669"/>
    <property type="project" value="UniProtKB-KW"/>
</dbReference>
<accession>A0A261G5R7</accession>
<evidence type="ECO:0000256" key="8">
    <source>
        <dbReference type="ARBA" id="ARBA00048679"/>
    </source>
</evidence>
<feature type="domain" description="PASTA" evidence="11">
    <location>
        <begin position="655"/>
        <end position="724"/>
    </location>
</feature>
<dbReference type="GO" id="GO:0005524">
    <property type="term" value="F:ATP binding"/>
    <property type="evidence" value="ECO:0007669"/>
    <property type="project" value="UniProtKB-KW"/>
</dbReference>
<dbReference type="SMART" id="SM00220">
    <property type="entry name" value="S_TKc"/>
    <property type="match status" value="1"/>
</dbReference>
<evidence type="ECO:0000256" key="6">
    <source>
        <dbReference type="ARBA" id="ARBA00022840"/>
    </source>
</evidence>
<dbReference type="PANTHER" id="PTHR43289">
    <property type="entry name" value="MITOGEN-ACTIVATED PROTEIN KINASE KINASE KINASE 20-RELATED"/>
    <property type="match status" value="1"/>
</dbReference>
<dbReference type="PROSITE" id="PS51178">
    <property type="entry name" value="PASTA"/>
    <property type="match status" value="2"/>
</dbReference>
<evidence type="ECO:0000256" key="2">
    <source>
        <dbReference type="ARBA" id="ARBA00022527"/>
    </source>
</evidence>
<dbReference type="EMBL" id="MWXA01000005">
    <property type="protein sequence ID" value="OZG66734.1"/>
    <property type="molecule type" value="Genomic_DNA"/>
</dbReference>
<keyword evidence="13" id="KW-1185">Reference proteome</keyword>
<keyword evidence="6" id="KW-0067">ATP-binding</keyword>
<dbReference type="Gene3D" id="1.10.510.10">
    <property type="entry name" value="Transferase(Phosphotransferase) domain 1"/>
    <property type="match status" value="1"/>
</dbReference>
<keyword evidence="9" id="KW-0812">Transmembrane</keyword>
<dbReference type="Pfam" id="PF00069">
    <property type="entry name" value="Pkinase"/>
    <property type="match status" value="1"/>
</dbReference>
<dbReference type="InterPro" id="IPR011009">
    <property type="entry name" value="Kinase-like_dom_sf"/>
</dbReference>
<dbReference type="CDD" id="cd06577">
    <property type="entry name" value="PASTA_pknB"/>
    <property type="match status" value="2"/>
</dbReference>
<gene>
    <name evidence="12" type="ORF">BAQU_0806</name>
</gene>
<keyword evidence="9" id="KW-0472">Membrane</keyword>
<dbReference type="PROSITE" id="PS50011">
    <property type="entry name" value="PROTEIN_KINASE_DOM"/>
    <property type="match status" value="1"/>
</dbReference>
<keyword evidence="9" id="KW-1133">Transmembrane helix</keyword>
<organism evidence="12 13">
    <name type="scientific">Bifidobacterium aquikefiri</name>
    <dbReference type="NCBI Taxonomy" id="1653207"/>
    <lineage>
        <taxon>Bacteria</taxon>
        <taxon>Bacillati</taxon>
        <taxon>Actinomycetota</taxon>
        <taxon>Actinomycetes</taxon>
        <taxon>Bifidobacteriales</taxon>
        <taxon>Bifidobacteriaceae</taxon>
        <taxon>Bifidobacterium</taxon>
    </lineage>
</organism>